<name>A0ACC2Q6X8_9NEOP</name>
<sequence>MKNGSNSDSANPPIKKTSSILKLPSDSEPVSKTSSSESATPPAKKNSSIIRLGNQPAKKSSVTRFAELPPKPENGPRLSEFSMTRISEQTLERQYKIAGSLYLGQLLVGYVLGWTAPVIPKLKDIETTPFKYAFTDKEASWLGSTLYIGCTSGPYLSGYLCNKVGRRPCLFLGGIICLLGFTALALARNIGFMYMGRIMTGFSNGILFVTNLVYLGEIASPRIRGKLLTLTGLSTTMGTLLVYTLGPFMPYELTCWIAVLTAFTYLFLVVWYVPESPVYQVMKGEKTLRVLKMQLAKHINQIQNN</sequence>
<accession>A0ACC2Q6X8</accession>
<comment type="caution">
    <text evidence="1">The sequence shown here is derived from an EMBL/GenBank/DDBJ whole genome shotgun (WGS) entry which is preliminary data.</text>
</comment>
<organism evidence="1 2">
    <name type="scientific">Mythimna loreyi</name>
    <dbReference type="NCBI Taxonomy" id="667449"/>
    <lineage>
        <taxon>Eukaryota</taxon>
        <taxon>Metazoa</taxon>
        <taxon>Ecdysozoa</taxon>
        <taxon>Arthropoda</taxon>
        <taxon>Hexapoda</taxon>
        <taxon>Insecta</taxon>
        <taxon>Pterygota</taxon>
        <taxon>Neoptera</taxon>
        <taxon>Endopterygota</taxon>
        <taxon>Lepidoptera</taxon>
        <taxon>Glossata</taxon>
        <taxon>Ditrysia</taxon>
        <taxon>Noctuoidea</taxon>
        <taxon>Noctuidae</taxon>
        <taxon>Noctuinae</taxon>
        <taxon>Hadenini</taxon>
        <taxon>Mythimna</taxon>
    </lineage>
</organism>
<evidence type="ECO:0000313" key="2">
    <source>
        <dbReference type="Proteomes" id="UP001231649"/>
    </source>
</evidence>
<protein>
    <submittedName>
        <fullName evidence="1">Uncharacterized protein</fullName>
    </submittedName>
</protein>
<gene>
    <name evidence="1" type="ORF">PYW08_009799</name>
</gene>
<proteinExistence type="predicted"/>
<dbReference type="EMBL" id="CM056800">
    <property type="protein sequence ID" value="KAJ8709795.1"/>
    <property type="molecule type" value="Genomic_DNA"/>
</dbReference>
<dbReference type="Proteomes" id="UP001231649">
    <property type="component" value="Chromosome 24"/>
</dbReference>
<evidence type="ECO:0000313" key="1">
    <source>
        <dbReference type="EMBL" id="KAJ8709795.1"/>
    </source>
</evidence>
<keyword evidence="2" id="KW-1185">Reference proteome</keyword>
<reference evidence="1" key="1">
    <citation type="submission" date="2023-03" db="EMBL/GenBank/DDBJ databases">
        <title>Chromosome-level genomes of two armyworms, Mythimna separata and Mythimna loreyi, provide insights into the biosynthesis and reception of sex pheromones.</title>
        <authorList>
            <person name="Zhao H."/>
        </authorList>
    </citation>
    <scope>NUCLEOTIDE SEQUENCE</scope>
    <source>
        <strain evidence="1">BeijingLab</strain>
    </source>
</reference>